<comment type="subcellular location">
    <subcellularLocation>
        <location evidence="6">Cytoplasm</location>
    </subcellularLocation>
</comment>
<gene>
    <name evidence="6 8" type="primary">rlmF</name>
    <name evidence="8" type="ORF">F9817_12740</name>
</gene>
<accession>A0A7X4RVE1</accession>
<evidence type="ECO:0000313" key="9">
    <source>
        <dbReference type="Proteomes" id="UP000462621"/>
    </source>
</evidence>
<comment type="caution">
    <text evidence="8">The sequence shown here is derived from an EMBL/GenBank/DDBJ whole genome shotgun (WGS) entry which is preliminary data.</text>
</comment>
<dbReference type="GO" id="GO:0005737">
    <property type="term" value="C:cytoplasm"/>
    <property type="evidence" value="ECO:0007669"/>
    <property type="project" value="UniProtKB-SubCell"/>
</dbReference>
<evidence type="ECO:0000256" key="2">
    <source>
        <dbReference type="ARBA" id="ARBA00022552"/>
    </source>
</evidence>
<dbReference type="EMBL" id="WEKT01000022">
    <property type="protein sequence ID" value="MZI94059.1"/>
    <property type="molecule type" value="Genomic_DNA"/>
</dbReference>
<keyword evidence="1 6" id="KW-0963">Cytoplasm</keyword>
<proteinExistence type="inferred from homology"/>
<keyword evidence="4 6" id="KW-0808">Transferase</keyword>
<feature type="region of interest" description="Disordered" evidence="7">
    <location>
        <begin position="203"/>
        <end position="230"/>
    </location>
</feature>
<dbReference type="AlphaFoldDB" id="A0A7X4RVE1"/>
<dbReference type="HAMAP" id="MF_01848">
    <property type="entry name" value="23SrRNA_methyltr_F"/>
    <property type="match status" value="1"/>
</dbReference>
<dbReference type="GO" id="GO:0070475">
    <property type="term" value="P:rRNA base methylation"/>
    <property type="evidence" value="ECO:0007669"/>
    <property type="project" value="TreeGrafter"/>
</dbReference>
<dbReference type="CDD" id="cd02440">
    <property type="entry name" value="AdoMet_MTases"/>
    <property type="match status" value="1"/>
</dbReference>
<evidence type="ECO:0000256" key="3">
    <source>
        <dbReference type="ARBA" id="ARBA00022603"/>
    </source>
</evidence>
<dbReference type="InterPro" id="IPR029063">
    <property type="entry name" value="SAM-dependent_MTases_sf"/>
</dbReference>
<sequence length="328" mass="37093">MQVKVVKSKAGLHKRNRHHGSYDFKVLSQVEPKLKTHIKKNPLGQDTISFSDPEAVKLLNKALLHHYYGIQHWDIPHGFLCPPIPGRADYIHRLAELLFLDCPIAKTTPVTMLDVGIGANCIYPMIAMVEYDWQVVGSDIDPISVKHASELVRANAPLRGHIECRLQKNSRSIFKGVIEPNERYTVTTCNPPFHSSLAEAMKGTERKRSNLKKNQHKRGVKTPAQSSGKEHVSSALNFGGQKAELWCPGGEAAFLKNMAVESAQFAQQVLWFSSLISKKDNVRWMKKQLEKVGVSEVQIVEMAQGQKISRFIAWSFQNHAQRKEWITR</sequence>
<evidence type="ECO:0000256" key="6">
    <source>
        <dbReference type="HAMAP-Rule" id="MF_01848"/>
    </source>
</evidence>
<comment type="function">
    <text evidence="6">Specifically methylates the adenine in position 1618 of 23S rRNA.</text>
</comment>
<dbReference type="InterPro" id="IPR010286">
    <property type="entry name" value="METTL16/RlmF"/>
</dbReference>
<evidence type="ECO:0000256" key="5">
    <source>
        <dbReference type="ARBA" id="ARBA00022691"/>
    </source>
</evidence>
<organism evidence="8 9">
    <name type="scientific">Vibrio eleionomae</name>
    <dbReference type="NCBI Taxonomy" id="2653505"/>
    <lineage>
        <taxon>Bacteria</taxon>
        <taxon>Pseudomonadati</taxon>
        <taxon>Pseudomonadota</taxon>
        <taxon>Gammaproteobacteria</taxon>
        <taxon>Vibrionales</taxon>
        <taxon>Vibrionaceae</taxon>
        <taxon>Vibrio</taxon>
    </lineage>
</organism>
<dbReference type="InterPro" id="IPR016909">
    <property type="entry name" value="rRNA_lsu_MeTfrase_F"/>
</dbReference>
<dbReference type="PIRSF" id="PIRSF029038">
    <property type="entry name" value="Mtase_YbiN_prd"/>
    <property type="match status" value="1"/>
</dbReference>
<dbReference type="NCBIfam" id="NF008725">
    <property type="entry name" value="PRK11727.1"/>
    <property type="match status" value="1"/>
</dbReference>
<dbReference type="PANTHER" id="PTHR13393:SF0">
    <property type="entry name" value="RNA N6-ADENOSINE-METHYLTRANSFERASE METTL16"/>
    <property type="match status" value="1"/>
</dbReference>
<keyword evidence="5 6" id="KW-0949">S-adenosyl-L-methionine</keyword>
<evidence type="ECO:0000256" key="7">
    <source>
        <dbReference type="SAM" id="MobiDB-lite"/>
    </source>
</evidence>
<feature type="compositionally biased region" description="Basic residues" evidence="7">
    <location>
        <begin position="209"/>
        <end position="220"/>
    </location>
</feature>
<name>A0A7X4RVE1_9VIBR</name>
<evidence type="ECO:0000313" key="8">
    <source>
        <dbReference type="EMBL" id="MZI94059.1"/>
    </source>
</evidence>
<dbReference type="Proteomes" id="UP000462621">
    <property type="component" value="Unassembled WGS sequence"/>
</dbReference>
<protein>
    <recommendedName>
        <fullName evidence="6">Ribosomal RNA large subunit methyltransferase F</fullName>
        <ecNumber evidence="6">2.1.1.181</ecNumber>
    </recommendedName>
    <alternativeName>
        <fullName evidence="6">23S rRNA mA1618 methyltransferase</fullName>
    </alternativeName>
    <alternativeName>
        <fullName evidence="6">rRNA adenine N-6-methyltransferase</fullName>
    </alternativeName>
</protein>
<comment type="similarity">
    <text evidence="6">Belongs to the methyltransferase superfamily. METTL16/RlmF family.</text>
</comment>
<keyword evidence="3 6" id="KW-0489">Methyltransferase</keyword>
<dbReference type="SUPFAM" id="SSF53335">
    <property type="entry name" value="S-adenosyl-L-methionine-dependent methyltransferases"/>
    <property type="match status" value="1"/>
</dbReference>
<evidence type="ECO:0000256" key="1">
    <source>
        <dbReference type="ARBA" id="ARBA00022490"/>
    </source>
</evidence>
<comment type="catalytic activity">
    <reaction evidence="6">
        <text>adenosine(1618) in 23S rRNA + S-adenosyl-L-methionine = N(6)-methyladenosine(1618) in 23S rRNA + S-adenosyl-L-homocysteine + H(+)</text>
        <dbReference type="Rhea" id="RHEA:16497"/>
        <dbReference type="Rhea" id="RHEA-COMP:10229"/>
        <dbReference type="Rhea" id="RHEA-COMP:10231"/>
        <dbReference type="ChEBI" id="CHEBI:15378"/>
        <dbReference type="ChEBI" id="CHEBI:57856"/>
        <dbReference type="ChEBI" id="CHEBI:59789"/>
        <dbReference type="ChEBI" id="CHEBI:74411"/>
        <dbReference type="ChEBI" id="CHEBI:74449"/>
        <dbReference type="EC" id="2.1.1.181"/>
    </reaction>
</comment>
<dbReference type="EC" id="2.1.1.181" evidence="6"/>
<evidence type="ECO:0000256" key="4">
    <source>
        <dbReference type="ARBA" id="ARBA00022679"/>
    </source>
</evidence>
<reference evidence="8 9" key="1">
    <citation type="submission" date="2019-10" db="EMBL/GenBank/DDBJ databases">
        <title>Vibrio sp. nov. isolated from a shrimp pond.</title>
        <authorList>
            <person name="Gomez-Gil B."/>
            <person name="Enciso-Ibarra J."/>
            <person name="Enciso-Ibarra K."/>
            <person name="Bolan-Mejia C."/>
        </authorList>
    </citation>
    <scope>NUCLEOTIDE SEQUENCE [LARGE SCALE GENOMIC DNA]</scope>
    <source>
        <strain evidence="8 9">CAIM 722</strain>
    </source>
</reference>
<keyword evidence="2 6" id="KW-0698">rRNA processing</keyword>
<dbReference type="GO" id="GO:0052907">
    <property type="term" value="F:23S rRNA (adenine(1618)-N(6))-methyltransferase activity"/>
    <property type="evidence" value="ECO:0007669"/>
    <property type="project" value="UniProtKB-EC"/>
</dbReference>
<dbReference type="PANTHER" id="PTHR13393">
    <property type="entry name" value="SAM-DEPENDENT METHYLTRANSFERASE"/>
    <property type="match status" value="1"/>
</dbReference>
<keyword evidence="9" id="KW-1185">Reference proteome</keyword>
<dbReference type="Gene3D" id="3.40.50.150">
    <property type="entry name" value="Vaccinia Virus protein VP39"/>
    <property type="match status" value="1"/>
</dbReference>
<dbReference type="Pfam" id="PF05971">
    <property type="entry name" value="Methyltransf_10"/>
    <property type="match status" value="1"/>
</dbReference>